<comment type="subcellular location">
    <subcellularLocation>
        <location evidence="1">Membrane</location>
        <topology evidence="1">Single-pass membrane protein</topology>
    </subcellularLocation>
</comment>
<evidence type="ECO:0000313" key="10">
    <source>
        <dbReference type="Proteomes" id="UP000507470"/>
    </source>
</evidence>
<proteinExistence type="predicted"/>
<evidence type="ECO:0000256" key="5">
    <source>
        <dbReference type="ARBA" id="ARBA00023136"/>
    </source>
</evidence>
<protein>
    <recommendedName>
        <fullName evidence="8">WSC domain-containing protein</fullName>
    </recommendedName>
</protein>
<dbReference type="InterPro" id="IPR002889">
    <property type="entry name" value="WSC_carb-bd"/>
</dbReference>
<evidence type="ECO:0000259" key="8">
    <source>
        <dbReference type="PROSITE" id="PS51212"/>
    </source>
</evidence>
<dbReference type="SMART" id="SM00321">
    <property type="entry name" value="WSC"/>
    <property type="match status" value="1"/>
</dbReference>
<evidence type="ECO:0000256" key="2">
    <source>
        <dbReference type="ARBA" id="ARBA00022692"/>
    </source>
</evidence>
<dbReference type="OrthoDB" id="6137675at2759"/>
<dbReference type="PANTHER" id="PTHR24269:SF16">
    <property type="entry name" value="PROTEIN SLG1"/>
    <property type="match status" value="1"/>
</dbReference>
<keyword evidence="2 7" id="KW-0812">Transmembrane</keyword>
<keyword evidence="10" id="KW-1185">Reference proteome</keyword>
<sequence length="393" mass="43678">MLVIQFINSRNLFYFLNWIFFKIQIVISTEVEYLGCYVDDLSRMLDNRHGDILTQMTLEWCKQKCYKHQYLGLQASTQCFCGNSLGDQDVYQKTNDSECNRPCRGNSLQICGGYWRNSVYEFITATVPATEMTTQGHSTLRTTEMTTPGHFTVKTTEMTTPGKSTVTTTEMTTPGHFTVKTTEMTTPGQSKVTTTGQSTFGQSEVITTEMTTPGHSTVITTDMTNNRKSVTTAELITLGQSKVTTTDMTTPGKSSVTTLQITKPGASEVTTMNTTPILVKSQVTSVEPIIPLECLCPCSKVGKGKWDFLRGMNLALDQIREILKPELDLMKKELSINKSNTSRMRRSKISAPDDRVSATSVGYVGVIFICLITVLIVLIDILGCIVAKFKRRS</sequence>
<reference evidence="9 10" key="1">
    <citation type="submission" date="2020-06" db="EMBL/GenBank/DDBJ databases">
        <authorList>
            <person name="Li R."/>
            <person name="Bekaert M."/>
        </authorList>
    </citation>
    <scope>NUCLEOTIDE SEQUENCE [LARGE SCALE GENOMIC DNA]</scope>
    <source>
        <strain evidence="10">wild</strain>
    </source>
</reference>
<evidence type="ECO:0000313" key="9">
    <source>
        <dbReference type="EMBL" id="CAC5420703.1"/>
    </source>
</evidence>
<evidence type="ECO:0000256" key="7">
    <source>
        <dbReference type="SAM" id="Phobius"/>
    </source>
</evidence>
<evidence type="ECO:0000256" key="3">
    <source>
        <dbReference type="ARBA" id="ARBA00022729"/>
    </source>
</evidence>
<evidence type="ECO:0000256" key="1">
    <source>
        <dbReference type="ARBA" id="ARBA00004167"/>
    </source>
</evidence>
<evidence type="ECO:0000256" key="4">
    <source>
        <dbReference type="ARBA" id="ARBA00022989"/>
    </source>
</evidence>
<organism evidence="9 10">
    <name type="scientific">Mytilus coruscus</name>
    <name type="common">Sea mussel</name>
    <dbReference type="NCBI Taxonomy" id="42192"/>
    <lineage>
        <taxon>Eukaryota</taxon>
        <taxon>Metazoa</taxon>
        <taxon>Spiralia</taxon>
        <taxon>Lophotrochozoa</taxon>
        <taxon>Mollusca</taxon>
        <taxon>Bivalvia</taxon>
        <taxon>Autobranchia</taxon>
        <taxon>Pteriomorphia</taxon>
        <taxon>Mytilida</taxon>
        <taxon>Mytiloidea</taxon>
        <taxon>Mytilidae</taxon>
        <taxon>Mytilinae</taxon>
        <taxon>Mytilus</taxon>
    </lineage>
</organism>
<keyword evidence="4 7" id="KW-1133">Transmembrane helix</keyword>
<feature type="transmembrane region" description="Helical" evidence="7">
    <location>
        <begin position="361"/>
        <end position="387"/>
    </location>
</feature>
<feature type="domain" description="WSC" evidence="8">
    <location>
        <begin position="30"/>
        <end position="123"/>
    </location>
</feature>
<accession>A0A6J8ELB0</accession>
<keyword evidence="5 7" id="KW-0472">Membrane</keyword>
<dbReference type="Proteomes" id="UP000507470">
    <property type="component" value="Unassembled WGS sequence"/>
</dbReference>
<dbReference type="PROSITE" id="PS51212">
    <property type="entry name" value="WSC"/>
    <property type="match status" value="1"/>
</dbReference>
<dbReference type="EMBL" id="CACVKT020009164">
    <property type="protein sequence ID" value="CAC5420703.1"/>
    <property type="molecule type" value="Genomic_DNA"/>
</dbReference>
<dbReference type="InterPro" id="IPR051836">
    <property type="entry name" value="Kremen_rcpt"/>
</dbReference>
<gene>
    <name evidence="9" type="ORF">MCOR_52903</name>
</gene>
<evidence type="ECO:0000256" key="6">
    <source>
        <dbReference type="ARBA" id="ARBA00023180"/>
    </source>
</evidence>
<dbReference type="AlphaFoldDB" id="A0A6J8ELB0"/>
<dbReference type="PANTHER" id="PTHR24269">
    <property type="entry name" value="KREMEN PROTEIN"/>
    <property type="match status" value="1"/>
</dbReference>
<keyword evidence="6" id="KW-0325">Glycoprotein</keyword>
<dbReference type="Pfam" id="PF01822">
    <property type="entry name" value="WSC"/>
    <property type="match status" value="1"/>
</dbReference>
<keyword evidence="3" id="KW-0732">Signal</keyword>
<dbReference type="GO" id="GO:0005886">
    <property type="term" value="C:plasma membrane"/>
    <property type="evidence" value="ECO:0007669"/>
    <property type="project" value="TreeGrafter"/>
</dbReference>
<name>A0A6J8ELB0_MYTCO</name>